<sequence length="145" mass="15987">MSLIDPELIQVNVEASDWKDAIKKAVQPFVEHNKVTDKYSQRIIEIAKETGPYIVIAPHVALPHASSKDGVLADAIGLTILKTPVAFGNKDNDPVKYLFTLSSVKPEGHLDQMAELVQVLQKQNLYKQLDEAQDAAEVDAIVNNN</sequence>
<evidence type="ECO:0000256" key="10">
    <source>
        <dbReference type="ARBA" id="ARBA00042072"/>
    </source>
</evidence>
<dbReference type="InterPro" id="IPR002178">
    <property type="entry name" value="PTS_EIIA_type-2_dom"/>
</dbReference>
<evidence type="ECO:0000256" key="7">
    <source>
        <dbReference type="ARBA" id="ARBA00022777"/>
    </source>
</evidence>
<dbReference type="Pfam" id="PF00359">
    <property type="entry name" value="PTS_EIIA_2"/>
    <property type="match status" value="1"/>
</dbReference>
<dbReference type="PANTHER" id="PTHR36203:SF1">
    <property type="entry name" value="ASCORBATE-SPECIFIC PTS SYSTEM EIIA COMPONENT"/>
    <property type="match status" value="1"/>
</dbReference>
<dbReference type="AlphaFoldDB" id="A0A9D1U4K0"/>
<keyword evidence="3" id="KW-0963">Cytoplasm</keyword>
<keyword evidence="2" id="KW-0813">Transport</keyword>
<dbReference type="CDD" id="cd00211">
    <property type="entry name" value="PTS_IIA_fru"/>
    <property type="match status" value="1"/>
</dbReference>
<dbReference type="Gene3D" id="3.40.930.10">
    <property type="entry name" value="Mannitol-specific EII, Chain A"/>
    <property type="match status" value="1"/>
</dbReference>
<comment type="function">
    <text evidence="8">The phosphoenolpyruvate-dependent sugar phosphotransferase system (sugar PTS), a major carbohydrate active transport system, catalyzes the phosphorylation of incoming sugar substrates concomitantly with their translocation across the cell membrane. The enzyme II UlaABC PTS system is involved in ascorbate transport.</text>
</comment>
<evidence type="ECO:0000256" key="6">
    <source>
        <dbReference type="ARBA" id="ARBA00022683"/>
    </source>
</evidence>
<dbReference type="InterPro" id="IPR051351">
    <property type="entry name" value="Ascorbate-PTS_EIIA_comp"/>
</dbReference>
<keyword evidence="5" id="KW-0808">Transferase</keyword>
<keyword evidence="6" id="KW-0598">Phosphotransferase system</keyword>
<evidence type="ECO:0000256" key="9">
    <source>
        <dbReference type="ARBA" id="ARBA00041175"/>
    </source>
</evidence>
<evidence type="ECO:0000256" key="1">
    <source>
        <dbReference type="ARBA" id="ARBA00004496"/>
    </source>
</evidence>
<evidence type="ECO:0000259" key="11">
    <source>
        <dbReference type="PROSITE" id="PS51094"/>
    </source>
</evidence>
<evidence type="ECO:0000256" key="3">
    <source>
        <dbReference type="ARBA" id="ARBA00022490"/>
    </source>
</evidence>
<name>A0A9D1U4K0_9LACO</name>
<evidence type="ECO:0000256" key="8">
    <source>
        <dbReference type="ARBA" id="ARBA00037387"/>
    </source>
</evidence>
<dbReference type="InterPro" id="IPR016152">
    <property type="entry name" value="PTrfase/Anion_transptr"/>
</dbReference>
<proteinExistence type="predicted"/>
<keyword evidence="7" id="KW-0418">Kinase</keyword>
<keyword evidence="4" id="KW-0597">Phosphoprotein</keyword>
<protein>
    <recommendedName>
        <fullName evidence="9">Ascorbate-specific PTS system EIIA component</fullName>
    </recommendedName>
    <alternativeName>
        <fullName evidence="10">Ascorbate-specific phosphotransferase enzyme IIA component</fullName>
    </alternativeName>
</protein>
<comment type="caution">
    <text evidence="12">The sequence shown here is derived from an EMBL/GenBank/DDBJ whole genome shotgun (WGS) entry which is preliminary data.</text>
</comment>
<dbReference type="GO" id="GO:0009401">
    <property type="term" value="P:phosphoenolpyruvate-dependent sugar phosphotransferase system"/>
    <property type="evidence" value="ECO:0007669"/>
    <property type="project" value="UniProtKB-KW"/>
</dbReference>
<evidence type="ECO:0000256" key="4">
    <source>
        <dbReference type="ARBA" id="ARBA00022553"/>
    </source>
</evidence>
<dbReference type="GO" id="GO:0005737">
    <property type="term" value="C:cytoplasm"/>
    <property type="evidence" value="ECO:0007669"/>
    <property type="project" value="UniProtKB-SubCell"/>
</dbReference>
<evidence type="ECO:0000256" key="5">
    <source>
        <dbReference type="ARBA" id="ARBA00022679"/>
    </source>
</evidence>
<comment type="subcellular location">
    <subcellularLocation>
        <location evidence="1">Cytoplasm</location>
    </subcellularLocation>
</comment>
<reference evidence="12" key="2">
    <citation type="submission" date="2021-04" db="EMBL/GenBank/DDBJ databases">
        <authorList>
            <person name="Gilroy R."/>
        </authorList>
    </citation>
    <scope>NUCLEOTIDE SEQUENCE</scope>
    <source>
        <strain evidence="12">ChiHejej3B27-2180</strain>
    </source>
</reference>
<gene>
    <name evidence="12" type="ORF">H9876_03480</name>
</gene>
<dbReference type="GO" id="GO:0016301">
    <property type="term" value="F:kinase activity"/>
    <property type="evidence" value="ECO:0007669"/>
    <property type="project" value="UniProtKB-KW"/>
</dbReference>
<dbReference type="Proteomes" id="UP000886878">
    <property type="component" value="Unassembled WGS sequence"/>
</dbReference>
<evidence type="ECO:0000256" key="2">
    <source>
        <dbReference type="ARBA" id="ARBA00022448"/>
    </source>
</evidence>
<evidence type="ECO:0000313" key="12">
    <source>
        <dbReference type="EMBL" id="HIW70424.1"/>
    </source>
</evidence>
<evidence type="ECO:0000313" key="13">
    <source>
        <dbReference type="Proteomes" id="UP000886878"/>
    </source>
</evidence>
<dbReference type="PROSITE" id="PS51094">
    <property type="entry name" value="PTS_EIIA_TYPE_2"/>
    <property type="match status" value="1"/>
</dbReference>
<dbReference type="PROSITE" id="PS00372">
    <property type="entry name" value="PTS_EIIA_TYPE_2_HIS"/>
    <property type="match status" value="1"/>
</dbReference>
<keyword evidence="12" id="KW-0762">Sugar transport</keyword>
<feature type="domain" description="PTS EIIA type-2" evidence="11">
    <location>
        <begin position="2"/>
        <end position="145"/>
    </location>
</feature>
<reference evidence="12" key="1">
    <citation type="journal article" date="2021" name="PeerJ">
        <title>Extensive microbial diversity within the chicken gut microbiome revealed by metagenomics and culture.</title>
        <authorList>
            <person name="Gilroy R."/>
            <person name="Ravi A."/>
            <person name="Getino M."/>
            <person name="Pursley I."/>
            <person name="Horton D.L."/>
            <person name="Alikhan N.F."/>
            <person name="Baker D."/>
            <person name="Gharbi K."/>
            <person name="Hall N."/>
            <person name="Watson M."/>
            <person name="Adriaenssens E.M."/>
            <person name="Foster-Nyarko E."/>
            <person name="Jarju S."/>
            <person name="Secka A."/>
            <person name="Antonio M."/>
            <person name="Oren A."/>
            <person name="Chaudhuri R.R."/>
            <person name="La Ragione R."/>
            <person name="Hildebrand F."/>
            <person name="Pallen M.J."/>
        </authorList>
    </citation>
    <scope>NUCLEOTIDE SEQUENCE</scope>
    <source>
        <strain evidence="12">ChiHejej3B27-2180</strain>
    </source>
</reference>
<dbReference type="PANTHER" id="PTHR36203">
    <property type="entry name" value="ASCORBATE-SPECIFIC PTS SYSTEM EIIA COMPONENT"/>
    <property type="match status" value="1"/>
</dbReference>
<organism evidence="12 13">
    <name type="scientific">Candidatus Limosilactobacillus merdipullorum</name>
    <dbReference type="NCBI Taxonomy" id="2838653"/>
    <lineage>
        <taxon>Bacteria</taxon>
        <taxon>Bacillati</taxon>
        <taxon>Bacillota</taxon>
        <taxon>Bacilli</taxon>
        <taxon>Lactobacillales</taxon>
        <taxon>Lactobacillaceae</taxon>
        <taxon>Limosilactobacillus</taxon>
    </lineage>
</organism>
<accession>A0A9D1U4K0</accession>
<dbReference type="EMBL" id="DXGK01000068">
    <property type="protein sequence ID" value="HIW70424.1"/>
    <property type="molecule type" value="Genomic_DNA"/>
</dbReference>
<dbReference type="SUPFAM" id="SSF55804">
    <property type="entry name" value="Phoshotransferase/anion transport protein"/>
    <property type="match status" value="1"/>
</dbReference>